<dbReference type="RefSeq" id="YP_007005807.1">
    <property type="nucleotide sequence ID" value="NC_019514.1"/>
</dbReference>
<accession>G0YQG3</accession>
<dbReference type="EMBL" id="HQ728266">
    <property type="protein sequence ID" value="AEJ81590.1"/>
    <property type="molecule type" value="Genomic_DNA"/>
</dbReference>
<reference evidence="1 2" key="1">
    <citation type="journal article" date="2011" name="Appl. Environ. Microbiol.">
        <title>Novel Virulent and Broad-Host-Range Erwinia amylovora Bacteriophages Reveal a High Degree of Mosaicism and a Relationship to Enterobacteriaceae Phages.</title>
        <authorList>
            <person name="Born Y."/>
            <person name="Fieseler L."/>
            <person name="Marazzi J."/>
            <person name="Lurz R."/>
            <person name="Duffy B."/>
            <person name="Loessner M.J."/>
        </authorList>
    </citation>
    <scope>NUCLEOTIDE SEQUENCE [LARGE SCALE GENOMIC DNA]</scope>
</reference>
<sequence length="326" mass="36323">MKLTNNTGLSLPIAVWLATDEYDSVPLPNYISATSLLKPLRVIVLARRLAAAGAVKGGDVSALIAPRFGTAMHDSIEKAWTGNHQKALKTLGFPDKVAESIRINPEVEEPGTVPVYLELRVQKPIAGFIVGGKFDMVADGRLYDFKTTSTYTYMYNTNENDYRMQGSIYRWLNPEKVKDDHIYIQYIFTDWSLANGRGNPGYPGSRILEFPVSLLSVQETESFIRRKLGQVAKLANVPESQLPECNDEELWRSPAKFKYYSDPAKVGGKASKVFDDQAEANRWRAMKGKGIVIYVGGEVKACRYCPVFGACTQKDKYIADGSLKLD</sequence>
<evidence type="ECO:0000313" key="1">
    <source>
        <dbReference type="EMBL" id="AEJ81590.1"/>
    </source>
</evidence>
<dbReference type="GeneID" id="14013759"/>
<name>G0YQG3_9CAUD</name>
<dbReference type="OrthoDB" id="4045at10239"/>
<keyword evidence="2" id="KW-1185">Reference proteome</keyword>
<dbReference type="KEGG" id="vg:14013759"/>
<dbReference type="InterPro" id="IPR011604">
    <property type="entry name" value="PDDEXK-like_dom_sf"/>
</dbReference>
<proteinExistence type="predicted"/>
<organism evidence="1 2">
    <name type="scientific">Erwinia phage vB_EamP-S6</name>
    <dbReference type="NCBI Taxonomy" id="1051675"/>
    <lineage>
        <taxon>Viruses</taxon>
        <taxon>Duplodnaviria</taxon>
        <taxon>Heunggongvirae</taxon>
        <taxon>Uroviricota</taxon>
        <taxon>Caudoviricetes</taxon>
        <taxon>Schitoviridae</taxon>
        <taxon>Waedenswilvirus</taxon>
        <taxon>Waedenswilvirus S6</taxon>
    </lineage>
</organism>
<dbReference type="Gene3D" id="3.90.320.10">
    <property type="match status" value="1"/>
</dbReference>
<protein>
    <submittedName>
        <fullName evidence="1">Gp071</fullName>
    </submittedName>
</protein>
<evidence type="ECO:0000313" key="2">
    <source>
        <dbReference type="Proteomes" id="UP000008893"/>
    </source>
</evidence>
<dbReference type="Proteomes" id="UP000008893">
    <property type="component" value="Segment"/>
</dbReference>